<proteinExistence type="predicted"/>
<reference evidence="1" key="1">
    <citation type="submission" date="2021-02" db="EMBL/GenBank/DDBJ databases">
        <authorList>
            <person name="Dougan E. K."/>
            <person name="Rhodes N."/>
            <person name="Thang M."/>
            <person name="Chan C."/>
        </authorList>
    </citation>
    <scope>NUCLEOTIDE SEQUENCE</scope>
</reference>
<dbReference type="AlphaFoldDB" id="A0A813CF48"/>
<dbReference type="Proteomes" id="UP000601435">
    <property type="component" value="Unassembled WGS sequence"/>
</dbReference>
<protein>
    <submittedName>
        <fullName evidence="1">Uncharacterized protein</fullName>
    </submittedName>
</protein>
<name>A0A813CF48_9DINO</name>
<comment type="caution">
    <text evidence="1">The sequence shown here is derived from an EMBL/GenBank/DDBJ whole genome shotgun (WGS) entry which is preliminary data.</text>
</comment>
<keyword evidence="2" id="KW-1185">Reference proteome</keyword>
<organism evidence="1 2">
    <name type="scientific">Symbiodinium necroappetens</name>
    <dbReference type="NCBI Taxonomy" id="1628268"/>
    <lineage>
        <taxon>Eukaryota</taxon>
        <taxon>Sar</taxon>
        <taxon>Alveolata</taxon>
        <taxon>Dinophyceae</taxon>
        <taxon>Suessiales</taxon>
        <taxon>Symbiodiniaceae</taxon>
        <taxon>Symbiodinium</taxon>
    </lineage>
</organism>
<evidence type="ECO:0000313" key="2">
    <source>
        <dbReference type="Proteomes" id="UP000601435"/>
    </source>
</evidence>
<dbReference type="EMBL" id="CAJNJA010093163">
    <property type="protein sequence ID" value="CAE7941117.1"/>
    <property type="molecule type" value="Genomic_DNA"/>
</dbReference>
<gene>
    <name evidence="1" type="ORF">SNEC2469_LOCUS34157</name>
</gene>
<sequence length="50" mass="5816">MDAAKLRSVRSPFKLTWRVRMNNNRQITPVRPVLIHMTEPSVQPGVFRAL</sequence>
<evidence type="ECO:0000313" key="1">
    <source>
        <dbReference type="EMBL" id="CAE7941117.1"/>
    </source>
</evidence>
<accession>A0A813CF48</accession>
<dbReference type="OrthoDB" id="409997at2759"/>